<dbReference type="RefSeq" id="WP_049952473.1">
    <property type="nucleotide sequence ID" value="NZ_CP007055.1"/>
</dbReference>
<dbReference type="AlphaFoldDB" id="W0JPQ8"/>
<evidence type="ECO:0008006" key="4">
    <source>
        <dbReference type="Google" id="ProtNLM"/>
    </source>
</evidence>
<dbReference type="PANTHER" id="PTHR30615">
    <property type="entry name" value="UNCHARACTERIZED PROTEIN YJBQ-RELATED"/>
    <property type="match status" value="1"/>
</dbReference>
<dbReference type="eggNOG" id="arCOG04214">
    <property type="taxonomic scope" value="Archaea"/>
</dbReference>
<dbReference type="InterPro" id="IPR035917">
    <property type="entry name" value="YjbQ-like_sf"/>
</dbReference>
<dbReference type="NCBIfam" id="TIGR00149">
    <property type="entry name" value="TIGR00149_YjbQ"/>
    <property type="match status" value="1"/>
</dbReference>
<reference evidence="2 3" key="1">
    <citation type="submission" date="2014-01" db="EMBL/GenBank/DDBJ databases">
        <authorList>
            <consortium name="DOE Joint Genome Institute"/>
            <person name="Anderson I."/>
            <person name="Huntemann M."/>
            <person name="Han J."/>
            <person name="Chen A."/>
            <person name="Kyrpides N."/>
            <person name="Mavromatis K."/>
            <person name="Markowitz V."/>
            <person name="Palaniappan K."/>
            <person name="Ivanova N."/>
            <person name="Schaumberg A."/>
            <person name="Pati A."/>
            <person name="Liolios K."/>
            <person name="Nordberg H.P."/>
            <person name="Cantor M.N."/>
            <person name="Hua S.X."/>
            <person name="Woyke T."/>
        </authorList>
    </citation>
    <scope>NUCLEOTIDE SEQUENCE [LARGE SCALE GENOMIC DNA]</scope>
    <source>
        <strain evidence="2 3">XH-48</strain>
    </source>
</reference>
<evidence type="ECO:0000313" key="2">
    <source>
        <dbReference type="EMBL" id="AHF99266.1"/>
    </source>
</evidence>
<organism evidence="2 3">
    <name type="scientific">Halostagnicola larsenii XH-48</name>
    <dbReference type="NCBI Taxonomy" id="797299"/>
    <lineage>
        <taxon>Archaea</taxon>
        <taxon>Methanobacteriati</taxon>
        <taxon>Methanobacteriota</taxon>
        <taxon>Stenosarchaea group</taxon>
        <taxon>Halobacteria</taxon>
        <taxon>Halobacteriales</taxon>
        <taxon>Natrialbaceae</taxon>
        <taxon>Halostagnicola</taxon>
    </lineage>
</organism>
<dbReference type="Gene3D" id="2.60.120.460">
    <property type="entry name" value="YjbQ-like"/>
    <property type="match status" value="1"/>
</dbReference>
<dbReference type="GeneID" id="25144943"/>
<proteinExistence type="inferred from homology"/>
<dbReference type="InterPro" id="IPR001602">
    <property type="entry name" value="UPF0047_YjbQ-like"/>
</dbReference>
<protein>
    <recommendedName>
        <fullName evidence="4">Secondary thiamine-phosphate synthase enzyme</fullName>
    </recommendedName>
</protein>
<dbReference type="PIRSF" id="PIRSF004681">
    <property type="entry name" value="UCP004681"/>
    <property type="match status" value="1"/>
</dbReference>
<dbReference type="PANTHER" id="PTHR30615:SF8">
    <property type="entry name" value="UPF0047 PROTEIN C4A8.02C"/>
    <property type="match status" value="1"/>
</dbReference>
<gene>
    <name evidence="2" type="ORF">HALLA_10765</name>
</gene>
<sequence length="132" mass="14319">MQITLETEQRLTTVDLTDRVADAVSSDIDRGLCTVFVAHTTAAVLLQEDEARLRTDLEDFFAALVPDEGHAHDQLDGNADSHLRASIIGPSVTIPVENGSLAMGTWQSVLLAEFDGPRTRTVSVTTVRDEAE</sequence>
<dbReference type="Pfam" id="PF01894">
    <property type="entry name" value="YjbQ"/>
    <property type="match status" value="1"/>
</dbReference>
<dbReference type="HOGENOM" id="CLU_096980_1_1_2"/>
<dbReference type="SUPFAM" id="SSF111038">
    <property type="entry name" value="YjbQ-like"/>
    <property type="match status" value="1"/>
</dbReference>
<comment type="similarity">
    <text evidence="1">Belongs to the UPF0047 family.</text>
</comment>
<dbReference type="Proteomes" id="UP000019024">
    <property type="component" value="Chromosome"/>
</dbReference>
<accession>W0JPQ8</accession>
<dbReference type="STRING" id="797299.HALLA_10765"/>
<dbReference type="EMBL" id="CP007055">
    <property type="protein sequence ID" value="AHF99266.1"/>
    <property type="molecule type" value="Genomic_DNA"/>
</dbReference>
<name>W0JPQ8_9EURY</name>
<evidence type="ECO:0000313" key="3">
    <source>
        <dbReference type="Proteomes" id="UP000019024"/>
    </source>
</evidence>
<dbReference type="OrthoDB" id="6663at2157"/>
<dbReference type="KEGG" id="hlr:HALLA_10765"/>
<dbReference type="PROSITE" id="PS01314">
    <property type="entry name" value="UPF0047"/>
    <property type="match status" value="1"/>
</dbReference>
<evidence type="ECO:0000256" key="1">
    <source>
        <dbReference type="ARBA" id="ARBA00005534"/>
    </source>
</evidence>
<dbReference type="PATRIC" id="fig|797299.3.peg.1186"/>
<keyword evidence="3" id="KW-1185">Reference proteome</keyword>